<evidence type="ECO:0000313" key="1">
    <source>
        <dbReference type="EMBL" id="CAD1551621.1"/>
    </source>
</evidence>
<proteinExistence type="predicted"/>
<sequence length="75" mass="8499">MVSDDAEDDFKDASGNIRTNIALEIMDTNRPICFRDSLFNSLCYPIMPINSRPTAESLSVDHYDTKFDEVDGLDH</sequence>
<reference evidence="1" key="1">
    <citation type="submission" date="2020-07" db="EMBL/GenBank/DDBJ databases">
        <authorList>
            <person name="Ferguson B K."/>
        </authorList>
    </citation>
    <scope>NUCLEOTIDE SEQUENCE</scope>
    <source>
        <strain evidence="1">L06</strain>
    </source>
</reference>
<accession>A0A6V7JH84</accession>
<protein>
    <submittedName>
        <fullName evidence="1">Uncharacterized protein</fullName>
    </submittedName>
</protein>
<dbReference type="EMBL" id="CADCXW020000017">
    <property type="protein sequence ID" value="CAD1551621.1"/>
    <property type="molecule type" value="Genomic_DNA"/>
</dbReference>
<organism evidence="1">
    <name type="scientific">Bracon brevicornis</name>
    <dbReference type="NCBI Taxonomy" id="1563983"/>
    <lineage>
        <taxon>Eukaryota</taxon>
        <taxon>Metazoa</taxon>
        <taxon>Ecdysozoa</taxon>
        <taxon>Arthropoda</taxon>
        <taxon>Hexapoda</taxon>
        <taxon>Insecta</taxon>
        <taxon>Pterygota</taxon>
        <taxon>Neoptera</taxon>
        <taxon>Endopterygota</taxon>
        <taxon>Hymenoptera</taxon>
        <taxon>Apocrita</taxon>
        <taxon>Ichneumonoidea</taxon>
        <taxon>Braconidae</taxon>
        <taxon>Braconinae</taxon>
        <taxon>Bracon</taxon>
    </lineage>
</organism>
<name>A0A6V7JH84_9HYME</name>
<dbReference type="AlphaFoldDB" id="A0A6V7JH84"/>
<gene>
    <name evidence="1" type="ORF">BBRV_LOCUS53146</name>
</gene>